<accession>A0A7K3M819</accession>
<organism evidence="1 2">
    <name type="scientific">Phytoactinopolyspora mesophila</name>
    <dbReference type="NCBI Taxonomy" id="2650750"/>
    <lineage>
        <taxon>Bacteria</taxon>
        <taxon>Bacillati</taxon>
        <taxon>Actinomycetota</taxon>
        <taxon>Actinomycetes</taxon>
        <taxon>Jiangellales</taxon>
        <taxon>Jiangellaceae</taxon>
        <taxon>Phytoactinopolyspora</taxon>
    </lineage>
</organism>
<dbReference type="Gene3D" id="3.20.20.80">
    <property type="entry name" value="Glycosidases"/>
    <property type="match status" value="1"/>
</dbReference>
<reference evidence="1 2" key="1">
    <citation type="submission" date="2019-11" db="EMBL/GenBank/DDBJ databases">
        <authorList>
            <person name="Li X.-J."/>
            <person name="Feng X.-M."/>
        </authorList>
    </citation>
    <scope>NUCLEOTIDE SEQUENCE [LARGE SCALE GENOMIC DNA]</scope>
    <source>
        <strain evidence="1 2">XMNu-373</strain>
    </source>
</reference>
<keyword evidence="2" id="KW-1185">Reference proteome</keyword>
<evidence type="ECO:0000313" key="1">
    <source>
        <dbReference type="EMBL" id="NDL59471.1"/>
    </source>
</evidence>
<evidence type="ECO:0008006" key="3">
    <source>
        <dbReference type="Google" id="ProtNLM"/>
    </source>
</evidence>
<protein>
    <recommendedName>
        <fullName evidence="3">Family 10 glycosylhydrolase</fullName>
    </recommendedName>
</protein>
<comment type="caution">
    <text evidence="1">The sequence shown here is derived from an EMBL/GenBank/DDBJ whole genome shotgun (WGS) entry which is preliminary data.</text>
</comment>
<dbReference type="AlphaFoldDB" id="A0A7K3M819"/>
<sequence>MTLNAELTDMRAVYLRPAGVQRWPVRERAERLDALAGAGIDTVVTKLRAAEGPFAAECRARGLRLVGSFGCFIDHALPAEIPPQLRPVDEHGRVFEPMRWYHGVIPTSTWYLEALTDELRAVLDNTEADGVVLDFIRWPCHWELELRPGATWRRSSFDPITLTRFNEHLASLGEPGIDPADPVRAAATVRDRLAATWEEFRCDVVADACRRLTDVVTASGRWAGAFIVPATDELRRAAVGQDTRKLGEIVDVLLPMTYHAALQRPASWLAIIGADIVATTVTPDGKPAGPPVVTMVQGPATEDHWGVSPGSPDFAHALSTAMTWQDHGSGFCVFPGDEFGPDELAAISEHRR</sequence>
<dbReference type="EMBL" id="WLZY01000007">
    <property type="protein sequence ID" value="NDL59471.1"/>
    <property type="molecule type" value="Genomic_DNA"/>
</dbReference>
<name>A0A7K3M819_9ACTN</name>
<evidence type="ECO:0000313" key="2">
    <source>
        <dbReference type="Proteomes" id="UP000460435"/>
    </source>
</evidence>
<dbReference type="RefSeq" id="WP_162452150.1">
    <property type="nucleotide sequence ID" value="NZ_WLZY01000007.1"/>
</dbReference>
<gene>
    <name evidence="1" type="ORF">F7O44_20570</name>
</gene>
<dbReference type="Proteomes" id="UP000460435">
    <property type="component" value="Unassembled WGS sequence"/>
</dbReference>
<proteinExistence type="predicted"/>